<evidence type="ECO:0000313" key="2">
    <source>
        <dbReference type="Proteomes" id="UP000660554"/>
    </source>
</evidence>
<evidence type="ECO:0000313" key="1">
    <source>
        <dbReference type="EMBL" id="GHI15356.1"/>
    </source>
</evidence>
<name>A0ABQ3NRH5_STRVG</name>
<reference evidence="2" key="1">
    <citation type="submission" date="2020-09" db="EMBL/GenBank/DDBJ databases">
        <title>Whole genome shotgun sequence of Streptomyces cinnamonensis NBRC 15873.</title>
        <authorList>
            <person name="Komaki H."/>
            <person name="Tamura T."/>
        </authorList>
    </citation>
    <scope>NUCLEOTIDE SEQUENCE [LARGE SCALE GENOMIC DNA]</scope>
    <source>
        <strain evidence="2">NBRC 15873</strain>
    </source>
</reference>
<dbReference type="InterPro" id="IPR046203">
    <property type="entry name" value="DUF6236"/>
</dbReference>
<dbReference type="GeneID" id="86958520"/>
<dbReference type="Pfam" id="PF19749">
    <property type="entry name" value="DUF6236"/>
    <property type="match status" value="1"/>
</dbReference>
<dbReference type="RefSeq" id="WP_191868662.1">
    <property type="nucleotide sequence ID" value="NZ_BMRU01000001.1"/>
</dbReference>
<gene>
    <name evidence="1" type="ORF">Scinn_48190</name>
</gene>
<keyword evidence="2" id="KW-1185">Reference proteome</keyword>
<protein>
    <submittedName>
        <fullName evidence="1">Uncharacterized protein</fullName>
    </submittedName>
</protein>
<proteinExistence type="predicted"/>
<dbReference type="Proteomes" id="UP000660554">
    <property type="component" value="Unassembled WGS sequence"/>
</dbReference>
<organism evidence="1 2">
    <name type="scientific">Streptomyces virginiae</name>
    <name type="common">Streptomyces cinnamonensis</name>
    <dbReference type="NCBI Taxonomy" id="1961"/>
    <lineage>
        <taxon>Bacteria</taxon>
        <taxon>Bacillati</taxon>
        <taxon>Actinomycetota</taxon>
        <taxon>Actinomycetes</taxon>
        <taxon>Kitasatosporales</taxon>
        <taxon>Streptomycetaceae</taxon>
        <taxon>Streptomyces</taxon>
    </lineage>
</organism>
<comment type="caution">
    <text evidence="1">The sequence shown here is derived from an EMBL/GenBank/DDBJ whole genome shotgun (WGS) entry which is preliminary data.</text>
</comment>
<accession>A0ABQ3NRH5</accession>
<dbReference type="EMBL" id="BNDV01000010">
    <property type="protein sequence ID" value="GHI15356.1"/>
    <property type="molecule type" value="Genomic_DNA"/>
</dbReference>
<sequence length="386" mass="41479">MALRTGLYYPYVHLRDESWAKAAALYWRNLARVVPDGFPVRDREVVRELNQGSGFLVDTDPRQAAEAVAPKFVAAVRDNAEALRDRFAVRGRALAEAAPRLAPTTRSLTGLYPQEVPGELQHAWEESGLATLDWSRNHRGAWVAVDPALAWAYKCAITHELARRTALTPVTDQVDAHSATGDWTSERIADVLLDRAAPAVGHETAEARVAMMAVRCVLPADLGHVPVEKIIRLRTQYADEFVAFAAAVDAAAADVMEVAGEVTDRAAFELHLQAAFDLHVAQPLEALRKAIHGLKMETVSTAFTIKPEATVSGAGLGMLFGGTATAVGAGIAFTALATRQAAARERDSLVASSPAGYLLRVEKELKPATVLRRAGRVVARTAGVGV</sequence>